<dbReference type="GO" id="GO:0006167">
    <property type="term" value="P:AMP biosynthetic process"/>
    <property type="evidence" value="ECO:0007669"/>
    <property type="project" value="TreeGrafter"/>
</dbReference>
<keyword evidence="1" id="KW-0378">Hydrolase</keyword>
<name>A0A1F5IQV2_9BACT</name>
<dbReference type="AlphaFoldDB" id="A0A1F5IQV2"/>
<evidence type="ECO:0000256" key="1">
    <source>
        <dbReference type="ARBA" id="ARBA00022801"/>
    </source>
</evidence>
<dbReference type="PROSITE" id="PS51462">
    <property type="entry name" value="NUDIX"/>
    <property type="match status" value="1"/>
</dbReference>
<dbReference type="EMBL" id="MFCR01000011">
    <property type="protein sequence ID" value="OGE18729.1"/>
    <property type="molecule type" value="Genomic_DNA"/>
</dbReference>
<proteinExistence type="predicted"/>
<dbReference type="CDD" id="cd03673">
    <property type="entry name" value="NUDIX_Ap6A_hydrolase"/>
    <property type="match status" value="1"/>
</dbReference>
<dbReference type="InterPro" id="IPR051325">
    <property type="entry name" value="Nudix_hydrolase_domain"/>
</dbReference>
<dbReference type="GO" id="GO:0006754">
    <property type="term" value="P:ATP biosynthetic process"/>
    <property type="evidence" value="ECO:0007669"/>
    <property type="project" value="TreeGrafter"/>
</dbReference>
<dbReference type="PANTHER" id="PTHR21340:SF0">
    <property type="entry name" value="BIS(5'-NUCLEOSYL)-TETRAPHOSPHATASE [ASYMMETRICAL]"/>
    <property type="match status" value="1"/>
</dbReference>
<organism evidence="3 4">
    <name type="scientific">Candidatus Daviesbacteria bacterium RIFCSPHIGHO2_01_FULL_41_23</name>
    <dbReference type="NCBI Taxonomy" id="1797764"/>
    <lineage>
        <taxon>Bacteria</taxon>
        <taxon>Candidatus Daviesiibacteriota</taxon>
    </lineage>
</organism>
<feature type="domain" description="Nudix hydrolase" evidence="2">
    <location>
        <begin position="1"/>
        <end position="111"/>
    </location>
</feature>
<evidence type="ECO:0000259" key="2">
    <source>
        <dbReference type="PROSITE" id="PS51462"/>
    </source>
</evidence>
<dbReference type="InterPro" id="IPR000086">
    <property type="entry name" value="NUDIX_hydrolase_dom"/>
</dbReference>
<evidence type="ECO:0000313" key="4">
    <source>
        <dbReference type="Proteomes" id="UP000176336"/>
    </source>
</evidence>
<accession>A0A1F5IQV2</accession>
<sequence>MVTQHSQNHHWSFPKGLIDPGQTTEEAALREVREEGGIVAEIIGKVGYSKYVYTFEKEKIFKVVTYFLMKYVSGDITDHDWEVSDLGWFEPEDALKQLTFSQDKSLLKKALKMKGVSS</sequence>
<dbReference type="Pfam" id="PF00293">
    <property type="entry name" value="NUDIX"/>
    <property type="match status" value="1"/>
</dbReference>
<dbReference type="Proteomes" id="UP000176336">
    <property type="component" value="Unassembled WGS sequence"/>
</dbReference>
<protein>
    <recommendedName>
        <fullName evidence="2">Nudix hydrolase domain-containing protein</fullName>
    </recommendedName>
</protein>
<reference evidence="3 4" key="1">
    <citation type="journal article" date="2016" name="Nat. Commun.">
        <title>Thousands of microbial genomes shed light on interconnected biogeochemical processes in an aquifer system.</title>
        <authorList>
            <person name="Anantharaman K."/>
            <person name="Brown C.T."/>
            <person name="Hug L.A."/>
            <person name="Sharon I."/>
            <person name="Castelle C.J."/>
            <person name="Probst A.J."/>
            <person name="Thomas B.C."/>
            <person name="Singh A."/>
            <person name="Wilkins M.J."/>
            <person name="Karaoz U."/>
            <person name="Brodie E.L."/>
            <person name="Williams K.H."/>
            <person name="Hubbard S.S."/>
            <person name="Banfield J.F."/>
        </authorList>
    </citation>
    <scope>NUCLEOTIDE SEQUENCE [LARGE SCALE GENOMIC DNA]</scope>
</reference>
<dbReference type="InterPro" id="IPR020476">
    <property type="entry name" value="Nudix_hydrolase"/>
</dbReference>
<gene>
    <name evidence="3" type="ORF">A2871_04330</name>
</gene>
<dbReference type="GO" id="GO:0004081">
    <property type="term" value="F:bis(5'-nucleosyl)-tetraphosphatase (asymmetrical) activity"/>
    <property type="evidence" value="ECO:0007669"/>
    <property type="project" value="TreeGrafter"/>
</dbReference>
<dbReference type="SUPFAM" id="SSF55811">
    <property type="entry name" value="Nudix"/>
    <property type="match status" value="1"/>
</dbReference>
<comment type="caution">
    <text evidence="3">The sequence shown here is derived from an EMBL/GenBank/DDBJ whole genome shotgun (WGS) entry which is preliminary data.</text>
</comment>
<evidence type="ECO:0000313" key="3">
    <source>
        <dbReference type="EMBL" id="OGE18729.1"/>
    </source>
</evidence>
<dbReference type="Gene3D" id="3.90.79.10">
    <property type="entry name" value="Nucleoside Triphosphate Pyrophosphohydrolase"/>
    <property type="match status" value="1"/>
</dbReference>
<dbReference type="PANTHER" id="PTHR21340">
    <property type="entry name" value="DIADENOSINE 5,5-P1,P4-TETRAPHOSPHATE PYROPHOSPHOHYDROLASE MUTT"/>
    <property type="match status" value="1"/>
</dbReference>
<dbReference type="PRINTS" id="PR00502">
    <property type="entry name" value="NUDIXFAMILY"/>
</dbReference>
<dbReference type="InterPro" id="IPR015797">
    <property type="entry name" value="NUDIX_hydrolase-like_dom_sf"/>
</dbReference>